<feature type="transmembrane region" description="Helical" evidence="3">
    <location>
        <begin position="216"/>
        <end position="239"/>
    </location>
</feature>
<dbReference type="RefSeq" id="WP_187562750.1">
    <property type="nucleotide sequence ID" value="NZ_JACGWS010000008.1"/>
</dbReference>
<dbReference type="PANTHER" id="PTHR20992:SF9">
    <property type="entry name" value="AT15442P-RELATED"/>
    <property type="match status" value="1"/>
</dbReference>
<feature type="transmembrane region" description="Helical" evidence="3">
    <location>
        <begin position="185"/>
        <end position="210"/>
    </location>
</feature>
<feature type="transmembrane region" description="Helical" evidence="3">
    <location>
        <begin position="92"/>
        <end position="112"/>
    </location>
</feature>
<feature type="transmembrane region" description="Helical" evidence="3">
    <location>
        <begin position="124"/>
        <end position="142"/>
    </location>
</feature>
<feature type="region of interest" description="Disordered" evidence="2">
    <location>
        <begin position="1"/>
        <end position="29"/>
    </location>
</feature>
<feature type="transmembrane region" description="Helical" evidence="3">
    <location>
        <begin position="260"/>
        <end position="278"/>
    </location>
</feature>
<feature type="transmembrane region" description="Helical" evidence="3">
    <location>
        <begin position="68"/>
        <end position="86"/>
    </location>
</feature>
<dbReference type="Pfam" id="PF04087">
    <property type="entry name" value="DUF389"/>
    <property type="match status" value="1"/>
</dbReference>
<sequence>MSTEGENKFNFSEEEEPKVTAETAPPTDAKGLWQGLKTFLNELLDIQQDTDKDQTIAAIKADIPFKGATAWILIFAVFVASIGLNVSSTAVVIGAMLISPLMGPILGIGMSLAINDIDTLRSSFTNLLVMVVLSILTAYLYFLLSPLTELTPELESRTSPNILDVFVAIFGGLALIVARTKKGTIASVIFGVAIATALMPPLCTAGYGLAVGNFQFFFGAMYLFAINTTFIALATFLVLKVLRFPMLKYANSAKRKRISRMASLVAFAVMIPAVWTFWNVLQISNAERDYNLFVEKIERNPEVWLQKRKEDLDITNKKVFLHFNGEVPSVLEAEYRNDLKNYENIKDFELKVFGNKNRSVDKISDALDRAYKDLDQKELIVQGLEAQITELKQEVSNLNRQIESKASLENENYVAFSQVAKDAKIRYVDLRQFGFAKMLNSNDFIKIDTIPVAAVKWNSQLSDSIQTIRERELNTWLRKELSLDTLIIERIN</sequence>
<keyword evidence="3" id="KW-1133">Transmembrane helix</keyword>
<evidence type="ECO:0000313" key="5">
    <source>
        <dbReference type="Proteomes" id="UP000619238"/>
    </source>
</evidence>
<organism evidence="4 5">
    <name type="scientific">Kordia aestuariivivens</name>
    <dbReference type="NCBI Taxonomy" id="2759037"/>
    <lineage>
        <taxon>Bacteria</taxon>
        <taxon>Pseudomonadati</taxon>
        <taxon>Bacteroidota</taxon>
        <taxon>Flavobacteriia</taxon>
        <taxon>Flavobacteriales</taxon>
        <taxon>Flavobacteriaceae</taxon>
        <taxon>Kordia</taxon>
    </lineage>
</organism>
<comment type="caution">
    <text evidence="4">The sequence shown here is derived from an EMBL/GenBank/DDBJ whole genome shotgun (WGS) entry which is preliminary data.</text>
</comment>
<dbReference type="PANTHER" id="PTHR20992">
    <property type="entry name" value="AT15442P-RELATED"/>
    <property type="match status" value="1"/>
</dbReference>
<gene>
    <name evidence="4" type="ORF">H2O64_13580</name>
</gene>
<accession>A0ABR7QAU5</accession>
<evidence type="ECO:0000256" key="1">
    <source>
        <dbReference type="SAM" id="Coils"/>
    </source>
</evidence>
<proteinExistence type="predicted"/>
<protein>
    <submittedName>
        <fullName evidence="4">DUF389 domain-containing protein</fullName>
    </submittedName>
</protein>
<feature type="coiled-coil region" evidence="1">
    <location>
        <begin position="367"/>
        <end position="411"/>
    </location>
</feature>
<keyword evidence="1" id="KW-0175">Coiled coil</keyword>
<evidence type="ECO:0000256" key="2">
    <source>
        <dbReference type="SAM" id="MobiDB-lite"/>
    </source>
</evidence>
<keyword evidence="5" id="KW-1185">Reference proteome</keyword>
<keyword evidence="3" id="KW-0472">Membrane</keyword>
<name>A0ABR7QAU5_9FLAO</name>
<keyword evidence="3" id="KW-0812">Transmembrane</keyword>
<feature type="transmembrane region" description="Helical" evidence="3">
    <location>
        <begin position="162"/>
        <end position="178"/>
    </location>
</feature>
<dbReference type="Proteomes" id="UP000619238">
    <property type="component" value="Unassembled WGS sequence"/>
</dbReference>
<reference evidence="4 5" key="1">
    <citation type="submission" date="2020-07" db="EMBL/GenBank/DDBJ databases">
        <title>Description of Kordia aestuariivivens sp. nov., isolated from a tidal flat.</title>
        <authorList>
            <person name="Park S."/>
            <person name="Yoon J.-H."/>
        </authorList>
    </citation>
    <scope>NUCLEOTIDE SEQUENCE [LARGE SCALE GENOMIC DNA]</scope>
    <source>
        <strain evidence="4 5">YSTF-M3</strain>
    </source>
</reference>
<evidence type="ECO:0000256" key="3">
    <source>
        <dbReference type="SAM" id="Phobius"/>
    </source>
</evidence>
<evidence type="ECO:0000313" key="4">
    <source>
        <dbReference type="EMBL" id="MBC8755701.1"/>
    </source>
</evidence>
<dbReference type="EMBL" id="JACGWS010000008">
    <property type="protein sequence ID" value="MBC8755701.1"/>
    <property type="molecule type" value="Genomic_DNA"/>
</dbReference>
<dbReference type="InterPro" id="IPR005240">
    <property type="entry name" value="DUF389"/>
</dbReference>